<dbReference type="EMBL" id="WHPD01003152">
    <property type="protein sequence ID" value="MPV89903.1"/>
    <property type="molecule type" value="Genomic_DNA"/>
</dbReference>
<dbReference type="InterPro" id="IPR006665">
    <property type="entry name" value="OmpA-like"/>
</dbReference>
<name>A0A7J9V004_9MICO</name>
<keyword evidence="1" id="KW-0472">Membrane</keyword>
<evidence type="ECO:0000313" key="5">
    <source>
        <dbReference type="Proteomes" id="UP000429644"/>
    </source>
</evidence>
<comment type="caution">
    <text evidence="4">The sequence shown here is derived from an EMBL/GenBank/DDBJ whole genome shotgun (WGS) entry which is preliminary data.</text>
</comment>
<keyword evidence="5" id="KW-1185">Reference proteome</keyword>
<evidence type="ECO:0000259" key="3">
    <source>
        <dbReference type="PROSITE" id="PS51123"/>
    </source>
</evidence>
<feature type="compositionally biased region" description="Basic residues" evidence="2">
    <location>
        <begin position="13"/>
        <end position="24"/>
    </location>
</feature>
<dbReference type="InterPro" id="IPR036737">
    <property type="entry name" value="OmpA-like_sf"/>
</dbReference>
<dbReference type="OrthoDB" id="5166631at2"/>
<protein>
    <submittedName>
        <fullName evidence="4">OmpA family protein</fullName>
    </submittedName>
</protein>
<dbReference type="Pfam" id="PF00691">
    <property type="entry name" value="OmpA"/>
    <property type="match status" value="1"/>
</dbReference>
<dbReference type="AlphaFoldDB" id="A0A7J9V004"/>
<gene>
    <name evidence="4" type="ORF">GB882_14600</name>
</gene>
<feature type="compositionally biased region" description="Low complexity" evidence="2">
    <location>
        <begin position="1"/>
        <end position="12"/>
    </location>
</feature>
<dbReference type="GO" id="GO:0016020">
    <property type="term" value="C:membrane"/>
    <property type="evidence" value="ECO:0007669"/>
    <property type="project" value="UniProtKB-UniRule"/>
</dbReference>
<accession>A0A7J9V004</accession>
<dbReference type="SUPFAM" id="SSF103088">
    <property type="entry name" value="OmpA-like"/>
    <property type="match status" value="1"/>
</dbReference>
<feature type="region of interest" description="Disordered" evidence="2">
    <location>
        <begin position="1"/>
        <end position="26"/>
    </location>
</feature>
<dbReference type="PANTHER" id="PTHR30329">
    <property type="entry name" value="STATOR ELEMENT OF FLAGELLAR MOTOR COMPLEX"/>
    <property type="match status" value="1"/>
</dbReference>
<dbReference type="PANTHER" id="PTHR30329:SF21">
    <property type="entry name" value="LIPOPROTEIN YIAD-RELATED"/>
    <property type="match status" value="1"/>
</dbReference>
<organism evidence="4 5">
    <name type="scientific">Georgenia ruanii</name>
    <dbReference type="NCBI Taxonomy" id="348442"/>
    <lineage>
        <taxon>Bacteria</taxon>
        <taxon>Bacillati</taxon>
        <taxon>Actinomycetota</taxon>
        <taxon>Actinomycetes</taxon>
        <taxon>Micrococcales</taxon>
        <taxon>Bogoriellaceae</taxon>
        <taxon>Georgenia</taxon>
    </lineage>
</organism>
<dbReference type="Proteomes" id="UP000429644">
    <property type="component" value="Unassembled WGS sequence"/>
</dbReference>
<dbReference type="PROSITE" id="PS51123">
    <property type="entry name" value="OMPA_2"/>
    <property type="match status" value="1"/>
</dbReference>
<dbReference type="InterPro" id="IPR050330">
    <property type="entry name" value="Bact_OuterMem_StrucFunc"/>
</dbReference>
<sequence>MSAAPSPRWWAPRGRRRDRSRAGRATRGGAAAALAVVLAATLAPPAAGFAGPDELPDPTPELLAASVIAWDPAGTVIQWDPAGTVRSVEQVETQAGKTTITLATDILFTPDSADLPETAAARIGELVAQVPQGAAVQVHGHTDSVQGAVDNQQLSTGRAEAVAEVLRSSRPDLQLEVAGFAATRPAVSERADDPATRAANRRVEIVYTG</sequence>
<proteinExistence type="predicted"/>
<evidence type="ECO:0000256" key="1">
    <source>
        <dbReference type="PROSITE-ProRule" id="PRU00473"/>
    </source>
</evidence>
<dbReference type="Gene3D" id="3.30.1330.60">
    <property type="entry name" value="OmpA-like domain"/>
    <property type="match status" value="1"/>
</dbReference>
<dbReference type="RefSeq" id="WP_152232671.1">
    <property type="nucleotide sequence ID" value="NZ_BAAAOT010000015.1"/>
</dbReference>
<reference evidence="4 5" key="1">
    <citation type="submission" date="2019-10" db="EMBL/GenBank/DDBJ databases">
        <title>Georgenia wutianyii sp. nov. and Georgenia yuyongxinii sp. nov. isolated from plateau pika (Ochotona curzoniae) in the Qinghai-Tibet plateau of China.</title>
        <authorList>
            <person name="Tian Z."/>
        </authorList>
    </citation>
    <scope>NUCLEOTIDE SEQUENCE [LARGE SCALE GENOMIC DNA]</scope>
    <source>
        <strain evidence="4 5">JCM 15130</strain>
    </source>
</reference>
<dbReference type="CDD" id="cd07185">
    <property type="entry name" value="OmpA_C-like"/>
    <property type="match status" value="1"/>
</dbReference>
<evidence type="ECO:0000313" key="4">
    <source>
        <dbReference type="EMBL" id="MPV89903.1"/>
    </source>
</evidence>
<evidence type="ECO:0000256" key="2">
    <source>
        <dbReference type="SAM" id="MobiDB-lite"/>
    </source>
</evidence>
<feature type="domain" description="OmpA-like" evidence="3">
    <location>
        <begin position="95"/>
        <end position="209"/>
    </location>
</feature>